<dbReference type="Pfam" id="PF16036">
    <property type="entry name" value="Chalcone_3"/>
    <property type="match status" value="1"/>
</dbReference>
<protein>
    <recommendedName>
        <fullName evidence="1">Chalcone isomerase domain-containing protein</fullName>
    </recommendedName>
</protein>
<evidence type="ECO:0000259" key="1">
    <source>
        <dbReference type="Pfam" id="PF16036"/>
    </source>
</evidence>
<accession>A0A0M2R9X4</accession>
<feature type="domain" description="Chalcone isomerase" evidence="1">
    <location>
        <begin position="49"/>
        <end position="156"/>
    </location>
</feature>
<dbReference type="Proteomes" id="UP000034491">
    <property type="component" value="Unassembled WGS sequence"/>
</dbReference>
<dbReference type="InterPro" id="IPR016087">
    <property type="entry name" value="Chalcone_isomerase"/>
</dbReference>
<gene>
    <name evidence="2" type="ORF">WH95_01980</name>
</gene>
<dbReference type="EMBL" id="LANI01000002">
    <property type="protein sequence ID" value="KKJ78471.1"/>
    <property type="molecule type" value="Genomic_DNA"/>
</dbReference>
<proteinExistence type="predicted"/>
<dbReference type="STRING" id="1549748.WH95_01980"/>
<organism evidence="2 3">
    <name type="scientific">Kiloniella litopenaei</name>
    <dbReference type="NCBI Taxonomy" id="1549748"/>
    <lineage>
        <taxon>Bacteria</taxon>
        <taxon>Pseudomonadati</taxon>
        <taxon>Pseudomonadota</taxon>
        <taxon>Alphaproteobacteria</taxon>
        <taxon>Rhodospirillales</taxon>
        <taxon>Kiloniellaceae</taxon>
        <taxon>Kiloniella</taxon>
    </lineage>
</organism>
<keyword evidence="3" id="KW-1185">Reference proteome</keyword>
<comment type="caution">
    <text evidence="2">The sequence shown here is derived from an EMBL/GenBank/DDBJ whole genome shotgun (WGS) entry which is preliminary data.</text>
</comment>
<evidence type="ECO:0000313" key="2">
    <source>
        <dbReference type="EMBL" id="KKJ78471.1"/>
    </source>
</evidence>
<reference evidence="2 3" key="1">
    <citation type="submission" date="2015-03" db="EMBL/GenBank/DDBJ databases">
        <title>Genome sequence of Kiloniella sp. P1-1, isolated from the gut microflora of Pacific white shrimp, Penaeus vannamei.</title>
        <authorList>
            <person name="Shao Z."/>
            <person name="Wang L."/>
            <person name="Li X."/>
        </authorList>
    </citation>
    <scope>NUCLEOTIDE SEQUENCE [LARGE SCALE GENOMIC DNA]</scope>
    <source>
        <strain evidence="2 3">P1-1</strain>
    </source>
</reference>
<dbReference type="AlphaFoldDB" id="A0A0M2R9X4"/>
<evidence type="ECO:0000313" key="3">
    <source>
        <dbReference type="Proteomes" id="UP000034491"/>
    </source>
</evidence>
<name>A0A0M2R9X4_9PROT</name>
<sequence length="158" mass="17573">MSSPATGNELVAKHVPSAQAVGKGRLSILFWDVYDAVLLAPNGQWNIAPPFALSLTYLRDINGRDIADKSAEEIRNLGLDDEVKLAAWHNQMLNIFPDVKEGTNLTGIYAENGESIFFHKDKEIGRISDPDFGRYFFDIWLNPKTSAPQLRAKLLGQS</sequence>